<evidence type="ECO:0000313" key="2">
    <source>
        <dbReference type="EMBL" id="MBI4923989.1"/>
    </source>
</evidence>
<dbReference type="InterPro" id="IPR023375">
    <property type="entry name" value="ADC_dom_sf"/>
</dbReference>
<dbReference type="Proteomes" id="UP000782610">
    <property type="component" value="Unassembled WGS sequence"/>
</dbReference>
<dbReference type="InterPro" id="IPR000792">
    <property type="entry name" value="Tscrpt_reg_LuxR_C"/>
</dbReference>
<protein>
    <recommendedName>
        <fullName evidence="1">HTH luxR-type domain-containing protein</fullName>
    </recommendedName>
</protein>
<dbReference type="InterPro" id="IPR036388">
    <property type="entry name" value="WH-like_DNA-bd_sf"/>
</dbReference>
<evidence type="ECO:0000313" key="3">
    <source>
        <dbReference type="Proteomes" id="UP000782610"/>
    </source>
</evidence>
<name>A0A933NYI8_9HYPH</name>
<accession>A0A933NYI8</accession>
<gene>
    <name evidence="2" type="ORF">HY834_19825</name>
</gene>
<dbReference type="GO" id="GO:0006355">
    <property type="term" value="P:regulation of DNA-templated transcription"/>
    <property type="evidence" value="ECO:0007669"/>
    <property type="project" value="InterPro"/>
</dbReference>
<dbReference type="AlphaFoldDB" id="A0A933NYI8"/>
<sequence>MDTKAFELHGPKSRSRLTDFVQYPSERKDRLKPPHQIRASTKLYMSVAIDPDRVQPLLPSGLRVAASNTAIMSVYTCNDTPVGAYTGSIHGVVVEGHESPDGMEAVYWTGGYNDANGLTILKDYTVDWVEGRGRIWQEGDLVHGETCRPDGSGALRFTMRRNAQPEALYDGAYHYLGRDEHGFAKISSLIGYARRANAGVLEAVEIAADAPLGLVALKPNVLNWGVYFDEINMIMGVPRPVDISTNIMDADAARGTLLAVFDQHDQAALIVDDEGVVRFLNEAAERLAGEEISAGSRLAVGTSREQLALKEALTSVLSGAMLADAVAISGLGGEHPLIAQVSTIDPRLGGEKGALVLLVEPGSKQSKDTSDLLRLLGLTASEARLASLIGGGASPRDAAASLDITEGTARTTMKVIFDKLRVGKQSELARIVTKLEML</sequence>
<dbReference type="GO" id="GO:0003677">
    <property type="term" value="F:DNA binding"/>
    <property type="evidence" value="ECO:0007669"/>
    <property type="project" value="InterPro"/>
</dbReference>
<comment type="caution">
    <text evidence="2">The sequence shown here is derived from an EMBL/GenBank/DDBJ whole genome shotgun (WGS) entry which is preliminary data.</text>
</comment>
<dbReference type="SUPFAM" id="SSF160104">
    <property type="entry name" value="Acetoacetate decarboxylase-like"/>
    <property type="match status" value="1"/>
</dbReference>
<dbReference type="SMART" id="SM00421">
    <property type="entry name" value="HTH_LUXR"/>
    <property type="match status" value="1"/>
</dbReference>
<dbReference type="SUPFAM" id="SSF46894">
    <property type="entry name" value="C-terminal effector domain of the bipartite response regulators"/>
    <property type="match status" value="1"/>
</dbReference>
<organism evidence="2 3">
    <name type="scientific">Devosia nanyangense</name>
    <dbReference type="NCBI Taxonomy" id="1228055"/>
    <lineage>
        <taxon>Bacteria</taxon>
        <taxon>Pseudomonadati</taxon>
        <taxon>Pseudomonadota</taxon>
        <taxon>Alphaproteobacteria</taxon>
        <taxon>Hyphomicrobiales</taxon>
        <taxon>Devosiaceae</taxon>
        <taxon>Devosia</taxon>
    </lineage>
</organism>
<dbReference type="EMBL" id="JACRAF010000066">
    <property type="protein sequence ID" value="MBI4923989.1"/>
    <property type="molecule type" value="Genomic_DNA"/>
</dbReference>
<reference evidence="2" key="1">
    <citation type="submission" date="2020-07" db="EMBL/GenBank/DDBJ databases">
        <title>Huge and variable diversity of episymbiotic CPR bacteria and DPANN archaea in groundwater ecosystems.</title>
        <authorList>
            <person name="He C.Y."/>
            <person name="Keren R."/>
            <person name="Whittaker M."/>
            <person name="Farag I.F."/>
            <person name="Doudna J."/>
            <person name="Cate J.H.D."/>
            <person name="Banfield J.F."/>
        </authorList>
    </citation>
    <scope>NUCLEOTIDE SEQUENCE</scope>
    <source>
        <strain evidence="2">NC_groundwater_1586_Pr3_B-0.1um_66_15</strain>
    </source>
</reference>
<evidence type="ECO:0000259" key="1">
    <source>
        <dbReference type="SMART" id="SM00421"/>
    </source>
</evidence>
<proteinExistence type="predicted"/>
<feature type="domain" description="HTH luxR-type" evidence="1">
    <location>
        <begin position="375"/>
        <end position="432"/>
    </location>
</feature>
<dbReference type="InterPro" id="IPR016032">
    <property type="entry name" value="Sig_transdc_resp-reg_C-effctor"/>
</dbReference>
<dbReference type="Gene3D" id="1.10.10.10">
    <property type="entry name" value="Winged helix-like DNA-binding domain superfamily/Winged helix DNA-binding domain"/>
    <property type="match status" value="1"/>
</dbReference>